<dbReference type="AlphaFoldDB" id="A0A2S9D9C7"/>
<dbReference type="EMBL" id="PCQE01000059">
    <property type="protein sequence ID" value="PRB93789.1"/>
    <property type="molecule type" value="Genomic_DNA"/>
</dbReference>
<dbReference type="PRINTS" id="PR00313">
    <property type="entry name" value="CABNDNGRPT"/>
</dbReference>
<evidence type="ECO:0000256" key="1">
    <source>
        <dbReference type="ARBA" id="ARBA00004613"/>
    </source>
</evidence>
<evidence type="ECO:0000313" key="5">
    <source>
        <dbReference type="EMBL" id="PRB93789.1"/>
    </source>
</evidence>
<dbReference type="InterPro" id="IPR050557">
    <property type="entry name" value="RTX_toxin/Mannuronan_C5-epim"/>
</dbReference>
<dbReference type="InterPro" id="IPR001343">
    <property type="entry name" value="Hemolysn_Ca-bd"/>
</dbReference>
<reference evidence="5 6" key="1">
    <citation type="submission" date="2017-09" db="EMBL/GenBank/DDBJ databases">
        <title>Genomic, metabolic, and phenotypic characteristics of bacterial isolates from the natural microbiome of the model nematode Caenorhabditis elegans.</title>
        <authorList>
            <person name="Zimmermann J."/>
            <person name="Obeng N."/>
            <person name="Yang W."/>
            <person name="Obeng O."/>
            <person name="Kissoyan K."/>
            <person name="Pees B."/>
            <person name="Dirksen P."/>
            <person name="Hoppner M."/>
            <person name="Franke A."/>
            <person name="Rosenstiel P."/>
            <person name="Leippe M."/>
            <person name="Dierking K."/>
            <person name="Kaleta C."/>
            <person name="Schulenburg H."/>
        </authorList>
    </citation>
    <scope>NUCLEOTIDE SEQUENCE [LARGE SCALE GENOMIC DNA]</scope>
    <source>
        <strain evidence="5 6">MYb184</strain>
    </source>
</reference>
<dbReference type="PANTHER" id="PTHR38340">
    <property type="entry name" value="S-LAYER PROTEIN"/>
    <property type="match status" value="1"/>
</dbReference>
<protein>
    <recommendedName>
        <fullName evidence="7">Hemolysin</fullName>
    </recommendedName>
</protein>
<dbReference type="Pfam" id="PF14891">
    <property type="entry name" value="Peptidase_M91"/>
    <property type="match status" value="1"/>
</dbReference>
<dbReference type="GO" id="GO:0005509">
    <property type="term" value="F:calcium ion binding"/>
    <property type="evidence" value="ECO:0007669"/>
    <property type="project" value="InterPro"/>
</dbReference>
<evidence type="ECO:0008006" key="7">
    <source>
        <dbReference type="Google" id="ProtNLM"/>
    </source>
</evidence>
<gene>
    <name evidence="5" type="ORF">CQ006_23965</name>
</gene>
<keyword evidence="3" id="KW-0106">Calcium</keyword>
<evidence type="ECO:0000256" key="2">
    <source>
        <dbReference type="ARBA" id="ARBA00022525"/>
    </source>
</evidence>
<proteinExistence type="predicted"/>
<dbReference type="SUPFAM" id="SSF51120">
    <property type="entry name" value="beta-Roll"/>
    <property type="match status" value="2"/>
</dbReference>
<dbReference type="InterPro" id="IPR028208">
    <property type="entry name" value="Effector_pro_NleD-like"/>
</dbReference>
<keyword evidence="2" id="KW-0964">Secreted</keyword>
<dbReference type="InterPro" id="IPR011049">
    <property type="entry name" value="Serralysin-like_metalloprot_C"/>
</dbReference>
<sequence length="520" mass="56300">MYRRCNGFEAYLKRVPIINGVSMSEINLPSAPRAPDNVWMIDGRISDPINRTKNLQRGPHAQLPLVFITLHADNTVLVERELADELHDYLVFTTTDKADRICVDLPAQGEGEGLSVIVNTQRFHVTLNGLNQFVVFRTQGGDDLINVADDVTHPILIDAGEGSDRIWAGGGYSRIFAGPGEDMILTRRGACYIEAGDGNDRVVALADGDMTVYSGAGDDTVIGAQGQAFINGGEGHDHLTGGGKHNILVGGPGDDILQAGPHSNVMYAGHGMDLALQLKPRDIVFKDSNTILVAAQQFSVPASTSGNSSPIDVQQARVTDINYYPLIHSGVRVVGSLQFQQRVNDDLSLLAQSPNGQQLLQALYAAQLIGGTPINIYELQDESNGLFAPSNESEPRSFIENNQRGIPAYGGSIYYNPTFIGNRMTNIPLLYHELCHAYNAVTGTTLPGYSEDGVDGDKARPLIRNSELQAVGLPTDAAPFDFDNDPSTPPTNSNPVSFSENGIREELNMPPRKQYSFNPV</sequence>
<evidence type="ECO:0000256" key="3">
    <source>
        <dbReference type="ARBA" id="ARBA00022837"/>
    </source>
</evidence>
<name>A0A2S9D9C7_PSECE</name>
<dbReference type="Pfam" id="PF00353">
    <property type="entry name" value="HemolysinCabind"/>
    <property type="match status" value="2"/>
</dbReference>
<comment type="subcellular location">
    <subcellularLocation>
        <location evidence="1">Secreted</location>
    </subcellularLocation>
</comment>
<dbReference type="PANTHER" id="PTHR38340:SF1">
    <property type="entry name" value="S-LAYER PROTEIN"/>
    <property type="match status" value="1"/>
</dbReference>
<organism evidence="5 6">
    <name type="scientific">Pseudomonas cedrina</name>
    <dbReference type="NCBI Taxonomy" id="651740"/>
    <lineage>
        <taxon>Bacteria</taxon>
        <taxon>Pseudomonadati</taxon>
        <taxon>Pseudomonadota</taxon>
        <taxon>Gammaproteobacteria</taxon>
        <taxon>Pseudomonadales</taxon>
        <taxon>Pseudomonadaceae</taxon>
        <taxon>Pseudomonas</taxon>
    </lineage>
</organism>
<feature type="region of interest" description="Disordered" evidence="4">
    <location>
        <begin position="474"/>
        <end position="520"/>
    </location>
</feature>
<evidence type="ECO:0000313" key="6">
    <source>
        <dbReference type="Proteomes" id="UP000239458"/>
    </source>
</evidence>
<evidence type="ECO:0000256" key="4">
    <source>
        <dbReference type="SAM" id="MobiDB-lite"/>
    </source>
</evidence>
<comment type="caution">
    <text evidence="5">The sequence shown here is derived from an EMBL/GenBank/DDBJ whole genome shotgun (WGS) entry which is preliminary data.</text>
</comment>
<accession>A0A2S9D9C7</accession>
<dbReference type="GO" id="GO:0005576">
    <property type="term" value="C:extracellular region"/>
    <property type="evidence" value="ECO:0007669"/>
    <property type="project" value="UniProtKB-SubCell"/>
</dbReference>
<dbReference type="Gene3D" id="2.160.20.160">
    <property type="match status" value="1"/>
</dbReference>
<dbReference type="Proteomes" id="UP000239458">
    <property type="component" value="Unassembled WGS sequence"/>
</dbReference>